<reference evidence="4 6" key="4">
    <citation type="submission" date="2019-04" db="EMBL/GenBank/DDBJ databases">
        <title>A reverse ecology approach based on a biological definition of microbial populations.</title>
        <authorList>
            <person name="Arevalo P."/>
            <person name="Vaninsberghe D."/>
            <person name="Elsherbini J."/>
            <person name="Gore J."/>
            <person name="Polz M."/>
        </authorList>
    </citation>
    <scope>NUCLEOTIDE SEQUENCE [LARGE SCALE GENOMIC DNA]</scope>
    <source>
        <strain evidence="4 6">10N.222.45.A8</strain>
    </source>
</reference>
<proteinExistence type="predicted"/>
<name>A0A2N7NLJ9_9VIBR</name>
<comment type="caution">
    <text evidence="3">The sequence shown here is derived from an EMBL/GenBank/DDBJ whole genome shotgun (WGS) entry which is preliminary data.</text>
</comment>
<feature type="region of interest" description="Disordered" evidence="2">
    <location>
        <begin position="350"/>
        <end position="377"/>
    </location>
</feature>
<reference evidence="3" key="2">
    <citation type="submission" date="2016-07" db="EMBL/GenBank/DDBJ databases">
        <authorList>
            <person name="Wan K."/>
            <person name="Booth B."/>
            <person name="Spirohn K."/>
            <person name="Hao T."/>
            <person name="Hu Y."/>
            <person name="Calderwood M."/>
            <person name="Hill D."/>
            <person name="Mohr S."/>
            <person name="Vidal M."/>
            <person name="Celniker S."/>
            <person name="Perrimon N."/>
        </authorList>
    </citation>
    <scope>NUCLEOTIDE SEQUENCE</scope>
    <source>
        <strain evidence="3">10N.222.48.A2</strain>
    </source>
</reference>
<feature type="coiled-coil region" evidence="1">
    <location>
        <begin position="381"/>
        <end position="408"/>
    </location>
</feature>
<gene>
    <name evidence="3" type="ORF">BCS92_08300</name>
    <name evidence="4" type="ORF">FC057_00635</name>
</gene>
<dbReference type="EMBL" id="MDBP01000032">
    <property type="protein sequence ID" value="PMP16633.1"/>
    <property type="molecule type" value="Genomic_DNA"/>
</dbReference>
<keyword evidence="1" id="KW-0175">Coiled coil</keyword>
<reference evidence="3" key="3">
    <citation type="journal article" date="2018" name="Nature">
        <title>A major lineage of non-tailed dsDNA viruses as unrecognized killers of marine bacteria.</title>
        <authorList>
            <person name="Kauffman K.M."/>
            <person name="Hussain F.A."/>
            <person name="Yang J."/>
            <person name="Arevalo P."/>
            <person name="Brown J.M."/>
            <person name="Chang W.K."/>
            <person name="VanInsberghe D."/>
            <person name="Elsherbini J."/>
            <person name="Sharma R.S."/>
            <person name="Cutler M.B."/>
            <person name="Kelly L."/>
            <person name="Polz M.F."/>
        </authorList>
    </citation>
    <scope>NUCLEOTIDE SEQUENCE</scope>
    <source>
        <strain evidence="3">10N.222.48.A2</strain>
    </source>
</reference>
<accession>A0A2N7NLJ9</accession>
<evidence type="ECO:0000313" key="3">
    <source>
        <dbReference type="EMBL" id="PMP16633.1"/>
    </source>
</evidence>
<evidence type="ECO:0000256" key="2">
    <source>
        <dbReference type="SAM" id="MobiDB-lite"/>
    </source>
</evidence>
<dbReference type="AlphaFoldDB" id="A0A2N7NLJ9"/>
<dbReference type="Proteomes" id="UP000308018">
    <property type="component" value="Unassembled WGS sequence"/>
</dbReference>
<dbReference type="RefSeq" id="WP_032555004.1">
    <property type="nucleotide sequence ID" value="NZ_MDBP01000032.1"/>
</dbReference>
<dbReference type="EMBL" id="SYVV01000001">
    <property type="protein sequence ID" value="TKG37777.1"/>
    <property type="molecule type" value="Genomic_DNA"/>
</dbReference>
<reference evidence="5" key="1">
    <citation type="submission" date="2016-07" db="EMBL/GenBank/DDBJ databases">
        <title>Nontailed viruses are major unrecognized killers of bacteria in the ocean.</title>
        <authorList>
            <person name="Kauffman K."/>
            <person name="Hussain F."/>
            <person name="Yang J."/>
            <person name="Arevalo P."/>
            <person name="Brown J."/>
            <person name="Cutler M."/>
            <person name="Kelly L."/>
            <person name="Polz M.F."/>
        </authorList>
    </citation>
    <scope>NUCLEOTIDE SEQUENCE [LARGE SCALE GENOMIC DNA]</scope>
    <source>
        <strain evidence="5">10N.222.48.A2</strain>
    </source>
</reference>
<sequence length="462" mass="52598">MMKTHQRGRPTLSPVVKLAKHVVKDYQDYVSLNLRYQAQFRQHYPDHNAEQLALINADIISASEEYKIWSSIDNLMLSAQRHSDPIKQWQSTQEKVLGNVQQLISLYQLRIRSLPAQPRSILVCDFADQLWLHEQAVTQKGISQKGISQTVISQTLVSQTVASWLESTLVKATGFQQDDWFYTVTESFKSSIRELNGALLNGSESLNHFWSDDTSFVLERIKHQRKIIRLLMLHIIDNKIDSLLLRQAQSSAGRPALPLPVQLMRQEQALQDTYLEYRKVCHAHNQAALSIETLAAKALEKNSKATTQTKAGRKPMSELQKLVNQSLVLEDQILCQEHQLNERTIDCSKLKSNQSSDGESGSAIDKPVKKGRPTLSPQDQIARLKAKLDNINQAIEQLKSKTNSATADTIVRNIFQYQSLWLTNKIAHADRILAKQESPLELARRRKWAQKLLTIRSTLSKI</sequence>
<evidence type="ECO:0000313" key="4">
    <source>
        <dbReference type="EMBL" id="TKG37777.1"/>
    </source>
</evidence>
<evidence type="ECO:0000313" key="6">
    <source>
        <dbReference type="Proteomes" id="UP000308018"/>
    </source>
</evidence>
<organism evidence="3 5">
    <name type="scientific">Vibrio tasmaniensis</name>
    <dbReference type="NCBI Taxonomy" id="212663"/>
    <lineage>
        <taxon>Bacteria</taxon>
        <taxon>Pseudomonadati</taxon>
        <taxon>Pseudomonadota</taxon>
        <taxon>Gammaproteobacteria</taxon>
        <taxon>Vibrionales</taxon>
        <taxon>Vibrionaceae</taxon>
        <taxon>Vibrio</taxon>
    </lineage>
</organism>
<protein>
    <submittedName>
        <fullName evidence="3">Uncharacterized protein</fullName>
    </submittedName>
</protein>
<evidence type="ECO:0000313" key="5">
    <source>
        <dbReference type="Proteomes" id="UP000235579"/>
    </source>
</evidence>
<feature type="compositionally biased region" description="Polar residues" evidence="2">
    <location>
        <begin position="350"/>
        <end position="359"/>
    </location>
</feature>
<evidence type="ECO:0000256" key="1">
    <source>
        <dbReference type="SAM" id="Coils"/>
    </source>
</evidence>
<dbReference type="Proteomes" id="UP000235579">
    <property type="component" value="Unassembled WGS sequence"/>
</dbReference>